<comment type="caution">
    <text evidence="1">The sequence shown here is derived from an EMBL/GenBank/DDBJ whole genome shotgun (WGS) entry which is preliminary data.</text>
</comment>
<keyword evidence="2" id="KW-1185">Reference proteome</keyword>
<protein>
    <submittedName>
        <fullName evidence="1">Uncharacterized protein</fullName>
    </submittedName>
</protein>
<organism evidence="1 2">
    <name type="scientific">Pristionchus mayeri</name>
    <dbReference type="NCBI Taxonomy" id="1317129"/>
    <lineage>
        <taxon>Eukaryota</taxon>
        <taxon>Metazoa</taxon>
        <taxon>Ecdysozoa</taxon>
        <taxon>Nematoda</taxon>
        <taxon>Chromadorea</taxon>
        <taxon>Rhabditida</taxon>
        <taxon>Rhabditina</taxon>
        <taxon>Diplogasteromorpha</taxon>
        <taxon>Diplogasteroidea</taxon>
        <taxon>Neodiplogasteridae</taxon>
        <taxon>Pristionchus</taxon>
    </lineage>
</organism>
<evidence type="ECO:0000313" key="1">
    <source>
        <dbReference type="EMBL" id="GMR51100.1"/>
    </source>
</evidence>
<feature type="non-terminal residue" evidence="1">
    <location>
        <position position="1"/>
    </location>
</feature>
<accession>A0AAN5CVJ6</accession>
<name>A0AAN5CVJ6_9BILA</name>
<dbReference type="EMBL" id="BTRK01000005">
    <property type="protein sequence ID" value="GMR51100.1"/>
    <property type="molecule type" value="Genomic_DNA"/>
</dbReference>
<proteinExistence type="predicted"/>
<dbReference type="Proteomes" id="UP001328107">
    <property type="component" value="Unassembled WGS sequence"/>
</dbReference>
<evidence type="ECO:0000313" key="2">
    <source>
        <dbReference type="Proteomes" id="UP001328107"/>
    </source>
</evidence>
<reference evidence="2" key="1">
    <citation type="submission" date="2022-10" db="EMBL/GenBank/DDBJ databases">
        <title>Genome assembly of Pristionchus species.</title>
        <authorList>
            <person name="Yoshida K."/>
            <person name="Sommer R.J."/>
        </authorList>
    </citation>
    <scope>NUCLEOTIDE SEQUENCE [LARGE SCALE GENOMIC DNA]</scope>
    <source>
        <strain evidence="2">RS5460</strain>
    </source>
</reference>
<dbReference type="AlphaFoldDB" id="A0AAN5CVJ6"/>
<gene>
    <name evidence="1" type="ORF">PMAYCL1PPCAC_21295</name>
</gene>
<sequence>EQHYRPSLLPSSICEDICQDIPQCALSGTRGEQRSTCTDARLHCRHHYQGPIWRACMDFYIRHREGGYIFSRGFVVDYGIFHGVIAYILQ</sequence>